<dbReference type="InParanoid" id="A0A2R5FEK9"/>
<accession>A0A2R5FEK9</accession>
<keyword evidence="2" id="KW-1185">Reference proteome</keyword>
<comment type="caution">
    <text evidence="1">The sequence shown here is derived from an EMBL/GenBank/DDBJ whole genome shotgun (WGS) entry which is preliminary data.</text>
</comment>
<reference evidence="1 2" key="1">
    <citation type="submission" date="2017-12" db="EMBL/GenBank/DDBJ databases">
        <title>Sequencing, de novo assembly and annotation of complete genome of a new Thraustochytrid species, strain FCC1311.</title>
        <authorList>
            <person name="Sedici K."/>
            <person name="Godart F."/>
            <person name="Aiese Cigliano R."/>
            <person name="Sanseverino W."/>
            <person name="Barakat M."/>
            <person name="Ortet P."/>
            <person name="Marechal E."/>
            <person name="Cagnac O."/>
            <person name="Amato A."/>
        </authorList>
    </citation>
    <scope>NUCLEOTIDE SEQUENCE [LARGE SCALE GENOMIC DNA]</scope>
</reference>
<dbReference type="Proteomes" id="UP000241890">
    <property type="component" value="Unassembled WGS sequence"/>
</dbReference>
<dbReference type="EMBL" id="BEYU01000917">
    <property type="protein sequence ID" value="GBG16109.1"/>
    <property type="molecule type" value="Genomic_DNA"/>
</dbReference>
<proteinExistence type="predicted"/>
<gene>
    <name evidence="1" type="ORF">FCC1311_115862</name>
</gene>
<evidence type="ECO:0000313" key="2">
    <source>
        <dbReference type="Proteomes" id="UP000241890"/>
    </source>
</evidence>
<sequence length="169" mass="19109">MMEAIKAWEARHDAIAARERTTAALNALEESTKRLGIQSTFFKTLTYPERSQELVLELQDVHQAFIAELNVLEKGDPMADAPLDKVRRALACMFSFCTFTVSSVVSRVKDLGHLLSRLRSGLTEPNTENAELLLKSIRNKTRKLKRLAFELDDAREDARGARNCSNRKC</sequence>
<protein>
    <submittedName>
        <fullName evidence="1">Uncharacterized protein</fullName>
    </submittedName>
</protein>
<evidence type="ECO:0000313" key="1">
    <source>
        <dbReference type="EMBL" id="GBG16109.1"/>
    </source>
</evidence>
<dbReference type="AlphaFoldDB" id="A0A2R5FEK9"/>
<name>A0A2R5FEK9_9STRA</name>
<organism evidence="1 2">
    <name type="scientific">Hondaea fermentalgiana</name>
    <dbReference type="NCBI Taxonomy" id="2315210"/>
    <lineage>
        <taxon>Eukaryota</taxon>
        <taxon>Sar</taxon>
        <taxon>Stramenopiles</taxon>
        <taxon>Bigyra</taxon>
        <taxon>Labyrinthulomycetes</taxon>
        <taxon>Thraustochytrida</taxon>
        <taxon>Thraustochytriidae</taxon>
        <taxon>Hondaea</taxon>
    </lineage>
</organism>